<name>A0A162N408_CORDF</name>
<accession>A0A162N408</accession>
<keyword evidence="2" id="KW-0812">Transmembrane</keyword>
<keyword evidence="2" id="KW-0472">Membrane</keyword>
<keyword evidence="4" id="KW-0346">Stress response</keyword>
<evidence type="ECO:0000259" key="3">
    <source>
        <dbReference type="PROSITE" id="PS50076"/>
    </source>
</evidence>
<dbReference type="Pfam" id="PF00226">
    <property type="entry name" value="DnaJ"/>
    <property type="match status" value="1"/>
</dbReference>
<dbReference type="Proteomes" id="UP000076881">
    <property type="component" value="Unassembled WGS sequence"/>
</dbReference>
<feature type="domain" description="J" evidence="3">
    <location>
        <begin position="45"/>
        <end position="114"/>
    </location>
</feature>
<comment type="caution">
    <text evidence="4">The sequence shown here is derived from an EMBL/GenBank/DDBJ whole genome shotgun (WGS) entry which is preliminary data.</text>
</comment>
<dbReference type="AlphaFoldDB" id="A0A162N408"/>
<evidence type="ECO:0000256" key="2">
    <source>
        <dbReference type="SAM" id="Phobius"/>
    </source>
</evidence>
<keyword evidence="5" id="KW-1185">Reference proteome</keyword>
<gene>
    <name evidence="4" type="ORF">LEL_07187</name>
</gene>
<proteinExistence type="predicted"/>
<dbReference type="STRING" id="1081108.A0A162N408"/>
<dbReference type="EMBL" id="AZHF01000005">
    <property type="protein sequence ID" value="OAA75199.1"/>
    <property type="molecule type" value="Genomic_DNA"/>
</dbReference>
<feature type="region of interest" description="Disordered" evidence="1">
    <location>
        <begin position="128"/>
        <end position="155"/>
    </location>
</feature>
<reference evidence="4 5" key="1">
    <citation type="journal article" date="2016" name="Genome Biol. Evol.">
        <title>Divergent and convergent evolution of fungal pathogenicity.</title>
        <authorList>
            <person name="Shang Y."/>
            <person name="Xiao G."/>
            <person name="Zheng P."/>
            <person name="Cen K."/>
            <person name="Zhan S."/>
            <person name="Wang C."/>
        </authorList>
    </citation>
    <scope>NUCLEOTIDE SEQUENCE [LARGE SCALE GENOMIC DNA]</scope>
    <source>
        <strain evidence="4 5">RCEF 1005</strain>
    </source>
</reference>
<evidence type="ECO:0000256" key="1">
    <source>
        <dbReference type="SAM" id="MobiDB-lite"/>
    </source>
</evidence>
<dbReference type="PROSITE" id="PS00636">
    <property type="entry name" value="DNAJ_1"/>
    <property type="match status" value="1"/>
</dbReference>
<dbReference type="PROSITE" id="PS50076">
    <property type="entry name" value="DNAJ_2"/>
    <property type="match status" value="1"/>
</dbReference>
<dbReference type="InterPro" id="IPR018253">
    <property type="entry name" value="DnaJ_domain_CS"/>
</dbReference>
<dbReference type="InterPro" id="IPR001623">
    <property type="entry name" value="DnaJ_domain"/>
</dbReference>
<feature type="region of interest" description="Disordered" evidence="1">
    <location>
        <begin position="1"/>
        <end position="35"/>
    </location>
</feature>
<keyword evidence="2" id="KW-1133">Transmembrane helix</keyword>
<feature type="transmembrane region" description="Helical" evidence="2">
    <location>
        <begin position="162"/>
        <end position="183"/>
    </location>
</feature>
<sequence>MHFSQAVRQSHRLFASQQRGNTKRRYSSSSRAPPRIVWPADAKPTPYQVLNIDASQPYEKSSFNRMVKLYHPDMHHHRGGDVSPQARLHRYYLIVAAHELLSNPEQRRRYDLYKMGWMNHVPATAMDDAPSRRRASWPSKAERYADADADGSRPSPMRQSPIYMSNGAFAILALVFAFGYAIVSYERVRRAAWREKRRMHLVDRDIVKTLYDARHLVEGKSKDERILAFLCRRHVASGANEDDGGFLPLDRHWEQNICRH</sequence>
<dbReference type="Gene3D" id="1.10.287.110">
    <property type="entry name" value="DnaJ domain"/>
    <property type="match status" value="1"/>
</dbReference>
<protein>
    <submittedName>
        <fullName evidence="4">Heat shock protein DnaJ</fullName>
    </submittedName>
</protein>
<dbReference type="OrthoDB" id="445556at2759"/>
<dbReference type="SUPFAM" id="SSF46565">
    <property type="entry name" value="Chaperone J-domain"/>
    <property type="match status" value="1"/>
</dbReference>
<evidence type="ECO:0000313" key="4">
    <source>
        <dbReference type="EMBL" id="OAA75199.1"/>
    </source>
</evidence>
<dbReference type="InterPro" id="IPR036869">
    <property type="entry name" value="J_dom_sf"/>
</dbReference>
<organism evidence="4 5">
    <name type="scientific">Akanthomyces lecanii RCEF 1005</name>
    <dbReference type="NCBI Taxonomy" id="1081108"/>
    <lineage>
        <taxon>Eukaryota</taxon>
        <taxon>Fungi</taxon>
        <taxon>Dikarya</taxon>
        <taxon>Ascomycota</taxon>
        <taxon>Pezizomycotina</taxon>
        <taxon>Sordariomycetes</taxon>
        <taxon>Hypocreomycetidae</taxon>
        <taxon>Hypocreales</taxon>
        <taxon>Cordycipitaceae</taxon>
        <taxon>Akanthomyces</taxon>
        <taxon>Cordyceps confragosa</taxon>
    </lineage>
</organism>
<evidence type="ECO:0000313" key="5">
    <source>
        <dbReference type="Proteomes" id="UP000076881"/>
    </source>
</evidence>